<dbReference type="Pfam" id="PF13372">
    <property type="entry name" value="Alginate_exp"/>
    <property type="match status" value="1"/>
</dbReference>
<evidence type="ECO:0000256" key="1">
    <source>
        <dbReference type="SAM" id="SignalP"/>
    </source>
</evidence>
<dbReference type="InterPro" id="IPR025388">
    <property type="entry name" value="Alginate_export_dom"/>
</dbReference>
<proteinExistence type="predicted"/>
<evidence type="ECO:0000313" key="3">
    <source>
        <dbReference type="EMBL" id="GAA0381062.1"/>
    </source>
</evidence>
<dbReference type="RefSeq" id="WP_167175668.1">
    <property type="nucleotide sequence ID" value="NZ_BAAAEJ010000003.1"/>
</dbReference>
<keyword evidence="1" id="KW-0732">Signal</keyword>
<evidence type="ECO:0000259" key="2">
    <source>
        <dbReference type="Pfam" id="PF13372"/>
    </source>
</evidence>
<dbReference type="EMBL" id="BAAAEJ010000003">
    <property type="protein sequence ID" value="GAA0381062.1"/>
    <property type="molecule type" value="Genomic_DNA"/>
</dbReference>
<gene>
    <name evidence="3" type="ORF">GCM10009093_05060</name>
</gene>
<keyword evidence="4" id="KW-1185">Reference proteome</keyword>
<comment type="caution">
    <text evidence="3">The sequence shown here is derived from an EMBL/GenBank/DDBJ whole genome shotgun (WGS) entry which is preliminary data.</text>
</comment>
<feature type="signal peptide" evidence="1">
    <location>
        <begin position="1"/>
        <end position="25"/>
    </location>
</feature>
<accession>A0ABN0Y2L0</accession>
<feature type="chain" id="PRO_5045665401" evidence="1">
    <location>
        <begin position="26"/>
        <end position="474"/>
    </location>
</feature>
<organism evidence="3 4">
    <name type="scientific">Brevundimonas terrae</name>
    <dbReference type="NCBI Taxonomy" id="363631"/>
    <lineage>
        <taxon>Bacteria</taxon>
        <taxon>Pseudomonadati</taxon>
        <taxon>Pseudomonadota</taxon>
        <taxon>Alphaproteobacteria</taxon>
        <taxon>Caulobacterales</taxon>
        <taxon>Caulobacteraceae</taxon>
        <taxon>Brevundimonas</taxon>
    </lineage>
</organism>
<reference evidence="3 4" key="1">
    <citation type="journal article" date="2019" name="Int. J. Syst. Evol. Microbiol.">
        <title>The Global Catalogue of Microorganisms (GCM) 10K type strain sequencing project: providing services to taxonomists for standard genome sequencing and annotation.</title>
        <authorList>
            <consortium name="The Broad Institute Genomics Platform"/>
            <consortium name="The Broad Institute Genome Sequencing Center for Infectious Disease"/>
            <person name="Wu L."/>
            <person name="Ma J."/>
        </authorList>
    </citation>
    <scope>NUCLEOTIDE SEQUENCE [LARGE SCALE GENOMIC DNA]</scope>
    <source>
        <strain evidence="3 4">JCM 13476</strain>
    </source>
</reference>
<dbReference type="Proteomes" id="UP001500791">
    <property type="component" value="Unassembled WGS sequence"/>
</dbReference>
<protein>
    <submittedName>
        <fullName evidence="3">Alginate export family protein</fullName>
    </submittedName>
</protein>
<name>A0ABN0Y2L0_9CAUL</name>
<dbReference type="SUPFAM" id="SSF56935">
    <property type="entry name" value="Porins"/>
    <property type="match status" value="1"/>
</dbReference>
<dbReference type="Gene3D" id="2.40.160.100">
    <property type="match status" value="1"/>
</dbReference>
<dbReference type="InterPro" id="IPR053728">
    <property type="entry name" value="Alginate_Permeability_Chnl"/>
</dbReference>
<evidence type="ECO:0000313" key="4">
    <source>
        <dbReference type="Proteomes" id="UP001500791"/>
    </source>
</evidence>
<feature type="domain" description="Alginate export" evidence="2">
    <location>
        <begin position="288"/>
        <end position="384"/>
    </location>
</feature>
<sequence>MFSLRHVPAGLVGAVSLVLAGVSHAQNASETDTEGLKIRFQGGVNAVAERNLFWRFGETVAHAEDFESDTEWLEAYVKPGLSYTRTTDSGATLYGGLSAVGSWTAGADAFGTGDTGRVTLEEAYAGVRFNRAGFDFDLSAGSQEFEAGTGMHLSNGGSNGFTRGALKLGPRKAWAMAVLARAKRGDVSGTAFYLDPNSAPDNDNGTRIAGVDVRYDPRPHTYFGATIGTVLESTAPYPVAAPGGIGVPSILENGRDGLTFVDLYMRAKPFAETLPGAFVVAELSVQSNDRIDMRAWGGRAWAGYDFNHRWKPSFGFGYQTFSGDDPNTARLERFDPLYYEGNPKSWSTGSKSSMVFINSNVASWNAGFSLSPTPRDKLSLQVSRILANERLSPIQFGQATRVEVEDGIANPISGVTRRHLSDDVYLEYMRVVTPNVYLTAGFSVSVPGPGINSIVTEVDAPVWSGGFVNLIVNY</sequence>